<comment type="caution">
    <text evidence="2">The sequence shown here is derived from an EMBL/GenBank/DDBJ whole genome shotgun (WGS) entry which is preliminary data.</text>
</comment>
<dbReference type="OrthoDB" id="9180277at2"/>
<organism evidence="2 3">
    <name type="scientific">Paracidovorax anthurii</name>
    <dbReference type="NCBI Taxonomy" id="78229"/>
    <lineage>
        <taxon>Bacteria</taxon>
        <taxon>Pseudomonadati</taxon>
        <taxon>Pseudomonadota</taxon>
        <taxon>Betaproteobacteria</taxon>
        <taxon>Burkholderiales</taxon>
        <taxon>Comamonadaceae</taxon>
        <taxon>Paracidovorax</taxon>
    </lineage>
</organism>
<keyword evidence="1" id="KW-0472">Membrane</keyword>
<evidence type="ECO:0000313" key="3">
    <source>
        <dbReference type="Proteomes" id="UP000248856"/>
    </source>
</evidence>
<protein>
    <submittedName>
        <fullName evidence="2">Uncharacterized protein DUF4400</fullName>
    </submittedName>
</protein>
<reference evidence="2 3" key="1">
    <citation type="submission" date="2018-06" db="EMBL/GenBank/DDBJ databases">
        <title>Genomic Encyclopedia of Archaeal and Bacterial Type Strains, Phase II (KMG-II): from individual species to whole genera.</title>
        <authorList>
            <person name="Goeker M."/>
        </authorList>
    </citation>
    <scope>NUCLEOTIDE SEQUENCE [LARGE SCALE GENOMIC DNA]</scope>
    <source>
        <strain evidence="2 3">CFPB 3232</strain>
    </source>
</reference>
<dbReference type="AlphaFoldDB" id="A0A328YXQ3"/>
<name>A0A328YXQ3_9BURK</name>
<dbReference type="Pfam" id="PF14348">
    <property type="entry name" value="DtrJ-like"/>
    <property type="match status" value="1"/>
</dbReference>
<proteinExistence type="predicted"/>
<sequence>MIRAVAVASLALLLVLVLYVPSAHPPERFLEQLRHEHDAAVRFWGPEPAYRMLERSIAMQSNAADVSPVPAVRDMPRTPGVPGAVATEMASVNQRLFNNPYFRSVDALLMLASYRLSGLLEWLPWLMPMGCAAGLDGALSRVIRAKEFLQHDPEMFALWAALLIIAACGAVIAMVLPVVLHPATLAGFPIAMAVMLGRAITHFHRRA</sequence>
<evidence type="ECO:0000256" key="1">
    <source>
        <dbReference type="SAM" id="Phobius"/>
    </source>
</evidence>
<keyword evidence="3" id="KW-1185">Reference proteome</keyword>
<dbReference type="InterPro" id="IPR022266">
    <property type="entry name" value="DtrJ-like"/>
</dbReference>
<gene>
    <name evidence="2" type="ORF">AX018_103257</name>
</gene>
<keyword evidence="1" id="KW-0812">Transmembrane</keyword>
<dbReference type="RefSeq" id="WP_111878834.1">
    <property type="nucleotide sequence ID" value="NZ_CBCSGC010000008.1"/>
</dbReference>
<evidence type="ECO:0000313" key="2">
    <source>
        <dbReference type="EMBL" id="RAR78194.1"/>
    </source>
</evidence>
<dbReference type="Proteomes" id="UP000248856">
    <property type="component" value="Unassembled WGS sequence"/>
</dbReference>
<dbReference type="EMBL" id="QLTA01000032">
    <property type="protein sequence ID" value="RAR78194.1"/>
    <property type="molecule type" value="Genomic_DNA"/>
</dbReference>
<keyword evidence="1" id="KW-1133">Transmembrane helix</keyword>
<feature type="transmembrane region" description="Helical" evidence="1">
    <location>
        <begin position="182"/>
        <end position="201"/>
    </location>
</feature>
<feature type="transmembrane region" description="Helical" evidence="1">
    <location>
        <begin position="122"/>
        <end position="143"/>
    </location>
</feature>
<feature type="transmembrane region" description="Helical" evidence="1">
    <location>
        <begin position="155"/>
        <end position="176"/>
    </location>
</feature>
<accession>A0A328YXQ3</accession>